<evidence type="ECO:0000256" key="1">
    <source>
        <dbReference type="ARBA" id="ARBA00007648"/>
    </source>
</evidence>
<dbReference type="PRINTS" id="PR00387">
    <property type="entry name" value="PDIESTERASE1"/>
</dbReference>
<dbReference type="Pfam" id="PF00233">
    <property type="entry name" value="PDEase_I"/>
    <property type="match status" value="1"/>
</dbReference>
<evidence type="ECO:0000313" key="12">
    <source>
        <dbReference type="Proteomes" id="UP000659654"/>
    </source>
</evidence>
<evidence type="ECO:0000256" key="2">
    <source>
        <dbReference type="ARBA" id="ARBA00022723"/>
    </source>
</evidence>
<sequence>MRPRHDRAGPSGVDSPTTTSRSATPTTKKHHHPFGGLLRRELHLHNFFSRSRPSRHFSPPVNPSEPNTSQSYKQSPTLQRGDRHGMTGSSGRLPSSSSSGGFHQHLLGVGSGGPHARRESFLYKLNDERDFQPTSAGGCRPVSRASSVASQDPQHGDDLIVTPFAQLLASLRNVRANFIAITNLPNEDDKYRMPRKLLLHTQALSEPAQQCAQETLEELDWCLDQLEAIQLHRSVSEMASSKFRKLLNKELSQFAESSKSGTQVTKFLINTYMDRGEDESNEAGDGSTAIASTSNCASPQLSLFNKAKTAAMSKISGVRRLRAPTHAGAPPEYGVECQKEIVVYMDRLGDWGINVFKINELSKGHALTSITYTILRERGLLKRFDIPATTLITYLLHLEHHYKDNPYHNQIHGADVTQSMHVLLSSTALEGVFTDQETLAAIFAAAIHDVDHPGYTNQYLINTNNELAIMYNDESVLEQHHLAVAFKLLQDVSCDFLVNWSKKQRQAFRKTVIGMVLATDMSKHMSLLADLKTMVESKKVAGNSVLQLDKYNDRIQVLQSMIHCADLSNPTKPIELYRNWNQRILEEYWKQGDKEKELGLEVSPMCDRYNVTIEKSQVGFIDYIVHPLFETWAELVHPHAQYILDQLEDNRQWYLSRIPDEPATAREGDDEDQEEDEDRMTQPLSGQLEPIPSPDESIGDSVELNN</sequence>
<dbReference type="FunFam" id="1.10.1300.10:FF:000001">
    <property type="entry name" value="Phosphodiesterase"/>
    <property type="match status" value="1"/>
</dbReference>
<dbReference type="EMBL" id="CAJFDI010000002">
    <property type="protein sequence ID" value="CAD5217484.1"/>
    <property type="molecule type" value="Genomic_DNA"/>
</dbReference>
<comment type="caution">
    <text evidence="11">The sequence shown here is derived from an EMBL/GenBank/DDBJ whole genome shotgun (WGS) entry which is preliminary data.</text>
</comment>
<feature type="compositionally biased region" description="Polar residues" evidence="9">
    <location>
        <begin position="64"/>
        <end position="78"/>
    </location>
</feature>
<dbReference type="InterPro" id="IPR023088">
    <property type="entry name" value="PDEase"/>
</dbReference>
<dbReference type="InterPro" id="IPR003607">
    <property type="entry name" value="HD/PDEase_dom"/>
</dbReference>
<dbReference type="InterPro" id="IPR036971">
    <property type="entry name" value="PDEase_catalytic_dom_sf"/>
</dbReference>
<feature type="compositionally biased region" description="Acidic residues" evidence="9">
    <location>
        <begin position="668"/>
        <end position="678"/>
    </location>
</feature>
<evidence type="ECO:0000256" key="3">
    <source>
        <dbReference type="ARBA" id="ARBA00022801"/>
    </source>
</evidence>
<dbReference type="SUPFAM" id="SSF109604">
    <property type="entry name" value="HD-domain/PDEase-like"/>
    <property type="match status" value="1"/>
</dbReference>
<feature type="active site" description="Proton donor" evidence="5">
    <location>
        <position position="408"/>
    </location>
</feature>
<dbReference type="SMR" id="A0A7I8WY48"/>
<keyword evidence="4" id="KW-0114">cAMP</keyword>
<dbReference type="GO" id="GO:0007165">
    <property type="term" value="P:signal transduction"/>
    <property type="evidence" value="ECO:0007669"/>
    <property type="project" value="InterPro"/>
</dbReference>
<evidence type="ECO:0000256" key="7">
    <source>
        <dbReference type="PIRSR" id="PIRSR623088-3"/>
    </source>
</evidence>
<dbReference type="Proteomes" id="UP000582659">
    <property type="component" value="Unassembled WGS sequence"/>
</dbReference>
<gene>
    <name evidence="11" type="ORF">BXYJ_LOCUS5058</name>
</gene>
<dbReference type="Pfam" id="PF18100">
    <property type="entry name" value="PDE4_UCR"/>
    <property type="match status" value="1"/>
</dbReference>
<evidence type="ECO:0000256" key="6">
    <source>
        <dbReference type="PIRSR" id="PIRSR623088-2"/>
    </source>
</evidence>
<feature type="binding site" evidence="7">
    <location>
        <position position="412"/>
    </location>
    <ligand>
        <name>Zn(2+)</name>
        <dbReference type="ChEBI" id="CHEBI:29105"/>
        <label>1</label>
    </ligand>
</feature>
<dbReference type="InterPro" id="IPR002073">
    <property type="entry name" value="PDEase_catalytic_dom"/>
</dbReference>
<dbReference type="EMBL" id="CAJFCV020000002">
    <property type="protein sequence ID" value="CAG9101119.1"/>
    <property type="molecule type" value="Genomic_DNA"/>
</dbReference>
<evidence type="ECO:0000256" key="9">
    <source>
        <dbReference type="SAM" id="MobiDB-lite"/>
    </source>
</evidence>
<feature type="compositionally biased region" description="Low complexity" evidence="9">
    <location>
        <begin position="15"/>
        <end position="26"/>
    </location>
</feature>
<feature type="region of interest" description="Disordered" evidence="9">
    <location>
        <begin position="1"/>
        <end position="36"/>
    </location>
</feature>
<name>A0A7I8WY48_BURXY</name>
<feature type="region of interest" description="Disordered" evidence="9">
    <location>
        <begin position="50"/>
        <end position="114"/>
    </location>
</feature>
<dbReference type="Gene3D" id="1.10.1300.10">
    <property type="entry name" value="3'5'-cyclic nucleotide phosphodiesterase, catalytic domain"/>
    <property type="match status" value="1"/>
</dbReference>
<feature type="binding site" evidence="7">
    <location>
        <position position="449"/>
    </location>
    <ligand>
        <name>Zn(2+)</name>
        <dbReference type="ChEBI" id="CHEBI:29105"/>
        <label>2</label>
    </ligand>
</feature>
<dbReference type="SMART" id="SM00471">
    <property type="entry name" value="HDc"/>
    <property type="match status" value="1"/>
</dbReference>
<dbReference type="InterPro" id="IPR023174">
    <property type="entry name" value="PDEase_CS"/>
</dbReference>
<proteinExistence type="inferred from homology"/>
<dbReference type="EC" id="3.1.4.-" evidence="8"/>
<dbReference type="PANTHER" id="PTHR11347">
    <property type="entry name" value="CYCLIC NUCLEOTIDE PHOSPHODIESTERASE"/>
    <property type="match status" value="1"/>
</dbReference>
<feature type="compositionally biased region" description="Low complexity" evidence="9">
    <location>
        <begin position="89"/>
        <end position="101"/>
    </location>
</feature>
<evidence type="ECO:0000259" key="10">
    <source>
        <dbReference type="PROSITE" id="PS51845"/>
    </source>
</evidence>
<feature type="compositionally biased region" description="Basic and acidic residues" evidence="9">
    <location>
        <begin position="658"/>
        <end position="667"/>
    </location>
</feature>
<feature type="region of interest" description="Disordered" evidence="9">
    <location>
        <begin position="132"/>
        <end position="154"/>
    </location>
</feature>
<keyword evidence="3 8" id="KW-0378">Hydrolase</keyword>
<dbReference type="AlphaFoldDB" id="A0A7I8WY48"/>
<dbReference type="OrthoDB" id="189220at2759"/>
<feature type="region of interest" description="Disordered" evidence="9">
    <location>
        <begin position="658"/>
        <end position="706"/>
    </location>
</feature>
<feature type="binding site" evidence="7">
    <location>
        <position position="449"/>
    </location>
    <ligand>
        <name>Zn(2+)</name>
        <dbReference type="ChEBI" id="CHEBI:29105"/>
        <label>1</label>
    </ligand>
</feature>
<comment type="similarity">
    <text evidence="1 8">Belongs to the cyclic nucleotide phosphodiesterase family.</text>
</comment>
<dbReference type="PROSITE" id="PS00126">
    <property type="entry name" value="PDEASE_I_1"/>
    <property type="match status" value="1"/>
</dbReference>
<evidence type="ECO:0000256" key="4">
    <source>
        <dbReference type="ARBA" id="ARBA00023149"/>
    </source>
</evidence>
<keyword evidence="2 7" id="KW-0479">Metal-binding</keyword>
<evidence type="ECO:0000256" key="5">
    <source>
        <dbReference type="PIRSR" id="PIRSR623088-1"/>
    </source>
</evidence>
<feature type="binding site" evidence="6">
    <location>
        <begin position="408"/>
        <end position="412"/>
    </location>
    <ligand>
        <name>AMP</name>
        <dbReference type="ChEBI" id="CHEBI:456215"/>
    </ligand>
</feature>
<feature type="binding site" evidence="6">
    <location>
        <position position="617"/>
    </location>
    <ligand>
        <name>AMP</name>
        <dbReference type="ChEBI" id="CHEBI:456215"/>
    </ligand>
</feature>
<feature type="binding site" evidence="7">
    <location>
        <position position="448"/>
    </location>
    <ligand>
        <name>Zn(2+)</name>
        <dbReference type="ChEBI" id="CHEBI:29105"/>
        <label>1</label>
    </ligand>
</feature>
<organism evidence="11 12">
    <name type="scientific">Bursaphelenchus xylophilus</name>
    <name type="common">Pinewood nematode worm</name>
    <name type="synonym">Aphelenchoides xylophilus</name>
    <dbReference type="NCBI Taxonomy" id="6326"/>
    <lineage>
        <taxon>Eukaryota</taxon>
        <taxon>Metazoa</taxon>
        <taxon>Ecdysozoa</taxon>
        <taxon>Nematoda</taxon>
        <taxon>Chromadorea</taxon>
        <taxon>Rhabditida</taxon>
        <taxon>Tylenchina</taxon>
        <taxon>Tylenchomorpha</taxon>
        <taxon>Aphelenchoidea</taxon>
        <taxon>Aphelenchoididae</taxon>
        <taxon>Bursaphelenchus</taxon>
    </lineage>
</organism>
<dbReference type="PROSITE" id="PS51845">
    <property type="entry name" value="PDEASE_I_2"/>
    <property type="match status" value="1"/>
</dbReference>
<accession>A0A7I8WY48</accession>
<feature type="binding site" evidence="6">
    <location>
        <position position="449"/>
    </location>
    <ligand>
        <name>AMP</name>
        <dbReference type="ChEBI" id="CHEBI:456215"/>
    </ligand>
</feature>
<comment type="cofactor">
    <cofactor evidence="8">
        <name>a divalent metal cation</name>
        <dbReference type="ChEBI" id="CHEBI:60240"/>
    </cofactor>
    <text evidence="8">Binds 2 divalent metal cations per subunit. Site 1 may preferentially bind zinc ions, while site 2 has a preference for magnesium and/or manganese ions.</text>
</comment>
<dbReference type="GO" id="GO:0046872">
    <property type="term" value="F:metal ion binding"/>
    <property type="evidence" value="ECO:0007669"/>
    <property type="project" value="UniProtKB-KW"/>
</dbReference>
<evidence type="ECO:0000256" key="8">
    <source>
        <dbReference type="RuleBase" id="RU363067"/>
    </source>
</evidence>
<dbReference type="GO" id="GO:0004114">
    <property type="term" value="F:3',5'-cyclic-nucleotide phosphodiesterase activity"/>
    <property type="evidence" value="ECO:0007669"/>
    <property type="project" value="InterPro"/>
</dbReference>
<reference evidence="11" key="1">
    <citation type="submission" date="2020-09" db="EMBL/GenBank/DDBJ databases">
        <authorList>
            <person name="Kikuchi T."/>
        </authorList>
    </citation>
    <scope>NUCLEOTIDE SEQUENCE</scope>
    <source>
        <strain evidence="11">Ka4C1</strain>
    </source>
</reference>
<dbReference type="Proteomes" id="UP000659654">
    <property type="component" value="Unassembled WGS sequence"/>
</dbReference>
<feature type="domain" description="PDEase" evidence="10">
    <location>
        <begin position="329"/>
        <end position="661"/>
    </location>
</feature>
<keyword evidence="12" id="KW-1185">Reference proteome</keyword>
<feature type="binding site" evidence="7">
    <location>
        <position position="566"/>
    </location>
    <ligand>
        <name>Zn(2+)</name>
        <dbReference type="ChEBI" id="CHEBI:29105"/>
        <label>1</label>
    </ligand>
</feature>
<dbReference type="CDD" id="cd00077">
    <property type="entry name" value="HDc"/>
    <property type="match status" value="1"/>
</dbReference>
<evidence type="ECO:0000313" key="11">
    <source>
        <dbReference type="EMBL" id="CAD5217484.1"/>
    </source>
</evidence>
<protein>
    <recommendedName>
        <fullName evidence="8">Phosphodiesterase</fullName>
        <ecNumber evidence="8">3.1.4.-</ecNumber>
    </recommendedName>
</protein>
<feature type="binding site" evidence="6">
    <location>
        <position position="566"/>
    </location>
    <ligand>
        <name>AMP</name>
        <dbReference type="ChEBI" id="CHEBI:456215"/>
    </ligand>
</feature>
<feature type="compositionally biased region" description="Polar residues" evidence="9">
    <location>
        <begin position="144"/>
        <end position="153"/>
    </location>
</feature>
<dbReference type="InterPro" id="IPR040844">
    <property type="entry name" value="PDE4_UCR"/>
</dbReference>
<feature type="compositionally biased region" description="Low complexity" evidence="9">
    <location>
        <begin position="50"/>
        <end position="59"/>
    </location>
</feature>